<dbReference type="Gene3D" id="1.20.58.80">
    <property type="entry name" value="Phosphotransferase system, lactose/cellobiose-type IIA subunit"/>
    <property type="match status" value="1"/>
</dbReference>
<keyword evidence="3" id="KW-1185">Reference proteome</keyword>
<proteinExistence type="predicted"/>
<name>A0AAD7H492_9AGAR</name>
<accession>A0AAD7H492</accession>
<dbReference type="AlphaFoldDB" id="A0AAD7H492"/>
<feature type="compositionally biased region" description="Polar residues" evidence="1">
    <location>
        <begin position="210"/>
        <end position="222"/>
    </location>
</feature>
<organism evidence="2 3">
    <name type="scientific">Mycena metata</name>
    <dbReference type="NCBI Taxonomy" id="1033252"/>
    <lineage>
        <taxon>Eukaryota</taxon>
        <taxon>Fungi</taxon>
        <taxon>Dikarya</taxon>
        <taxon>Basidiomycota</taxon>
        <taxon>Agaricomycotina</taxon>
        <taxon>Agaricomycetes</taxon>
        <taxon>Agaricomycetidae</taxon>
        <taxon>Agaricales</taxon>
        <taxon>Marasmiineae</taxon>
        <taxon>Mycenaceae</taxon>
        <taxon>Mycena</taxon>
    </lineage>
</organism>
<reference evidence="2" key="1">
    <citation type="submission" date="2023-03" db="EMBL/GenBank/DDBJ databases">
        <title>Massive genome expansion in bonnet fungi (Mycena s.s.) driven by repeated elements and novel gene families across ecological guilds.</title>
        <authorList>
            <consortium name="Lawrence Berkeley National Laboratory"/>
            <person name="Harder C.B."/>
            <person name="Miyauchi S."/>
            <person name="Viragh M."/>
            <person name="Kuo A."/>
            <person name="Thoen E."/>
            <person name="Andreopoulos B."/>
            <person name="Lu D."/>
            <person name="Skrede I."/>
            <person name="Drula E."/>
            <person name="Henrissat B."/>
            <person name="Morin E."/>
            <person name="Kohler A."/>
            <person name="Barry K."/>
            <person name="LaButti K."/>
            <person name="Morin E."/>
            <person name="Salamov A."/>
            <person name="Lipzen A."/>
            <person name="Mereny Z."/>
            <person name="Hegedus B."/>
            <person name="Baldrian P."/>
            <person name="Stursova M."/>
            <person name="Weitz H."/>
            <person name="Taylor A."/>
            <person name="Grigoriev I.V."/>
            <person name="Nagy L.G."/>
            <person name="Martin F."/>
            <person name="Kauserud H."/>
        </authorList>
    </citation>
    <scope>NUCLEOTIDE SEQUENCE</scope>
    <source>
        <strain evidence="2">CBHHK182m</strain>
    </source>
</reference>
<gene>
    <name evidence="2" type="ORF">B0H16DRAFT_1703170</name>
</gene>
<dbReference type="EMBL" id="JARKIB010000379">
    <property type="protein sequence ID" value="KAJ7711957.1"/>
    <property type="molecule type" value="Genomic_DNA"/>
</dbReference>
<feature type="region of interest" description="Disordered" evidence="1">
    <location>
        <begin position="106"/>
        <end position="146"/>
    </location>
</feature>
<evidence type="ECO:0000313" key="2">
    <source>
        <dbReference type="EMBL" id="KAJ7711957.1"/>
    </source>
</evidence>
<evidence type="ECO:0000256" key="1">
    <source>
        <dbReference type="SAM" id="MobiDB-lite"/>
    </source>
</evidence>
<comment type="caution">
    <text evidence="2">The sequence shown here is derived from an EMBL/GenBank/DDBJ whole genome shotgun (WGS) entry which is preliminary data.</text>
</comment>
<sequence length="580" mass="65012">MHLSYLESWIPLFQTPSTCLLLTVPIMFAFPCTQPANGRFAGPASNVPTSRTSLRFKNSSESLSMCSPDKGSRRYVVGLWVDNAQLLNVNTHLAYMSLRLPGIHSARRSPTRSEAQGRRGPLAAHPYERFRPTGGGPRSAKGTDSVMQRRVNPRCCRAFCAMGEETAGDVYTVRQRRGWPGISTISRLLDLRVRYADFEAHRVRLASPTLAGSPTRGTSSAHTRTRPPQGLPVARVPDYLDVRVRVADGETRHSRRAMVQRVRDVRTGAGPNTVSRNVQALALSRVYLSTHAAPDFVRELSVDLEAEGEEQAVAQAVDMNVPVAAEEFVGIGFSSLTSNVVQLARGAKDPLLLIYSYLLWPESFRLLQVRRHLLSCAFIPLVPQGACRIISSTPGQFQSVPTLCLPLCCSRERLIPHAGHSWPPSNTGLFFKLIAHRIRSDFQRWCHDRLALIRRSRPCNKQSSMTRHTNHCQACKEYMEALDYFMLALKCDIEKNKQFTLLIRSKIDDYLSVPRRYRNTSRRQRPRAVNGALHAKRYLYTTSEQSPPNPNPLRYRLGDETKKLRAGLADGHGSDTVTLT</sequence>
<protein>
    <submittedName>
        <fullName evidence="2">Uncharacterized protein</fullName>
    </submittedName>
</protein>
<dbReference type="Proteomes" id="UP001215598">
    <property type="component" value="Unassembled WGS sequence"/>
</dbReference>
<dbReference type="Gene3D" id="3.40.50.11350">
    <property type="match status" value="1"/>
</dbReference>
<feature type="region of interest" description="Disordered" evidence="1">
    <location>
        <begin position="209"/>
        <end position="233"/>
    </location>
</feature>
<evidence type="ECO:0000313" key="3">
    <source>
        <dbReference type="Proteomes" id="UP001215598"/>
    </source>
</evidence>